<feature type="compositionally biased region" description="Basic and acidic residues" evidence="1">
    <location>
        <begin position="37"/>
        <end position="48"/>
    </location>
</feature>
<dbReference type="Proteomes" id="UP000220102">
    <property type="component" value="Unassembled WGS sequence"/>
</dbReference>
<reference evidence="3 4" key="1">
    <citation type="submission" date="2017-10" db="EMBL/GenBank/DDBJ databases">
        <title>Draft genome of Longibacter Salinarum.</title>
        <authorList>
            <person name="Goh K.M."/>
            <person name="Shamsir M.S."/>
            <person name="Lim S.W."/>
        </authorList>
    </citation>
    <scope>NUCLEOTIDE SEQUENCE [LARGE SCALE GENOMIC DNA]</scope>
    <source>
        <strain evidence="3 4">KCTC 52045</strain>
    </source>
</reference>
<feature type="region of interest" description="Disordered" evidence="1">
    <location>
        <begin position="31"/>
        <end position="52"/>
    </location>
</feature>
<comment type="caution">
    <text evidence="3">The sequence shown here is derived from an EMBL/GenBank/DDBJ whole genome shotgun (WGS) entry which is preliminary data.</text>
</comment>
<accession>A0A2A8D1E4</accession>
<sequence>MVNESHPMRLFKRLKDVASSTRDVVHPARWSAAGGNRSERNAESDRQHKHDKRMNENLLSKARLAENGLPVPTTYVRVASEKEIRDAWSTIQDLRSFVLKRVDGRGESKTLVLEREEMGTSTVWRSATGQVLTAQDVQRYMAHLVTGGSRDAEDGQVVVEYRVTVDDMFYQIYPRGLSYISVITYQGEPKFAMVVVPTDASKGRADIDQGALGVGVDIATGKMHPAYDSEGFLAEHPDTYSSIEGVRIWRWEQLLDLAKKTASALPFDYLSMDLVVDAHRGPLVMNVDSRPPVDVQGLSARGLHELLSEI</sequence>
<dbReference type="EMBL" id="PDEQ01000001">
    <property type="protein sequence ID" value="PEN14755.1"/>
    <property type="molecule type" value="Genomic_DNA"/>
</dbReference>
<name>A0A2A8D1E4_9BACT</name>
<dbReference type="AlphaFoldDB" id="A0A2A8D1E4"/>
<protein>
    <recommendedName>
        <fullName evidence="2">Alpha-L-glutamate ligase-related protein ATP-grasp domain-containing protein</fullName>
    </recommendedName>
</protein>
<evidence type="ECO:0000313" key="3">
    <source>
        <dbReference type="EMBL" id="PEN14755.1"/>
    </source>
</evidence>
<organism evidence="3 4">
    <name type="scientific">Longibacter salinarum</name>
    <dbReference type="NCBI Taxonomy" id="1850348"/>
    <lineage>
        <taxon>Bacteria</taxon>
        <taxon>Pseudomonadati</taxon>
        <taxon>Rhodothermota</taxon>
        <taxon>Rhodothermia</taxon>
        <taxon>Rhodothermales</taxon>
        <taxon>Salisaetaceae</taxon>
        <taxon>Longibacter</taxon>
    </lineage>
</organism>
<dbReference type="SUPFAM" id="SSF56059">
    <property type="entry name" value="Glutathione synthetase ATP-binding domain-like"/>
    <property type="match status" value="1"/>
</dbReference>
<gene>
    <name evidence="3" type="ORF">CRI94_00205</name>
</gene>
<proteinExistence type="predicted"/>
<dbReference type="Pfam" id="PF14397">
    <property type="entry name" value="ATPgrasp_ST"/>
    <property type="match status" value="1"/>
</dbReference>
<keyword evidence="4" id="KW-1185">Reference proteome</keyword>
<evidence type="ECO:0000256" key="1">
    <source>
        <dbReference type="SAM" id="MobiDB-lite"/>
    </source>
</evidence>
<evidence type="ECO:0000259" key="2">
    <source>
        <dbReference type="Pfam" id="PF14397"/>
    </source>
</evidence>
<dbReference type="InterPro" id="IPR039523">
    <property type="entry name" value="RimK-rel_E_lig_ATP-grasp"/>
</dbReference>
<feature type="domain" description="Alpha-L-glutamate ligase-related protein ATP-grasp" evidence="2">
    <location>
        <begin position="54"/>
        <end position="308"/>
    </location>
</feature>
<evidence type="ECO:0000313" key="4">
    <source>
        <dbReference type="Proteomes" id="UP000220102"/>
    </source>
</evidence>
<dbReference type="OrthoDB" id="336227at2"/>